<dbReference type="Gene3D" id="2.50.20.10">
    <property type="entry name" value="Lipoprotein localisation LolA/LolB/LppX"/>
    <property type="match status" value="1"/>
</dbReference>
<reference evidence="13" key="1">
    <citation type="submission" date="2017-09" db="EMBL/GenBank/DDBJ databases">
        <title>The Reconstruction of 2,631 Draft Metagenome-Assembled Genomes from the Global Oceans.</title>
        <authorList>
            <person name="Tully B.J."/>
            <person name="Graham E.D."/>
            <person name="Heidelberg J.F."/>
        </authorList>
    </citation>
    <scope>NUCLEOTIDE SEQUENCE [LARGE SCALE GENOMIC DNA]</scope>
</reference>
<evidence type="ECO:0000256" key="8">
    <source>
        <dbReference type="ARBA" id="ARBA00023139"/>
    </source>
</evidence>
<accession>A0A2D6YIJ7</accession>
<proteinExistence type="inferred from homology"/>
<evidence type="ECO:0000313" key="13">
    <source>
        <dbReference type="Proteomes" id="UP000226525"/>
    </source>
</evidence>
<evidence type="ECO:0000256" key="2">
    <source>
        <dbReference type="ARBA" id="ARBA00009696"/>
    </source>
</evidence>
<evidence type="ECO:0000256" key="11">
    <source>
        <dbReference type="ARBA" id="ARBA00023288"/>
    </source>
</evidence>
<comment type="subcellular location">
    <subcellularLocation>
        <location evidence="1">Cell outer membrane</location>
    </subcellularLocation>
</comment>
<evidence type="ECO:0000256" key="10">
    <source>
        <dbReference type="ARBA" id="ARBA00023237"/>
    </source>
</evidence>
<keyword evidence="5" id="KW-0813">Transport</keyword>
<keyword evidence="6" id="KW-0653">Protein transport</keyword>
<evidence type="ECO:0000256" key="6">
    <source>
        <dbReference type="ARBA" id="ARBA00022927"/>
    </source>
</evidence>
<keyword evidence="7" id="KW-0472">Membrane</keyword>
<protein>
    <recommendedName>
        <fullName evidence="4">Outer-membrane lipoprotein LolB</fullName>
    </recommendedName>
</protein>
<keyword evidence="10" id="KW-0998">Cell outer membrane</keyword>
<dbReference type="InterPro" id="IPR029046">
    <property type="entry name" value="LolA/LolB/LppX"/>
</dbReference>
<comment type="caution">
    <text evidence="12">The sequence shown here is derived from an EMBL/GenBank/DDBJ whole genome shotgun (WGS) entry which is preliminary data.</text>
</comment>
<evidence type="ECO:0000256" key="9">
    <source>
        <dbReference type="ARBA" id="ARBA00023186"/>
    </source>
</evidence>
<dbReference type="Pfam" id="PF03550">
    <property type="entry name" value="LolB"/>
    <property type="match status" value="1"/>
</dbReference>
<dbReference type="GO" id="GO:0015031">
    <property type="term" value="P:protein transport"/>
    <property type="evidence" value="ECO:0007669"/>
    <property type="project" value="UniProtKB-KW"/>
</dbReference>
<comment type="similarity">
    <text evidence="2">Belongs to the LolB family.</text>
</comment>
<evidence type="ECO:0000313" key="12">
    <source>
        <dbReference type="EMBL" id="MAH62990.1"/>
    </source>
</evidence>
<evidence type="ECO:0000256" key="7">
    <source>
        <dbReference type="ARBA" id="ARBA00023136"/>
    </source>
</evidence>
<name>A0A2D6YIJ7_9DELT</name>
<keyword evidence="9" id="KW-0143">Chaperone</keyword>
<dbReference type="Proteomes" id="UP000226525">
    <property type="component" value="Unassembled WGS sequence"/>
</dbReference>
<evidence type="ECO:0000256" key="1">
    <source>
        <dbReference type="ARBA" id="ARBA00004442"/>
    </source>
</evidence>
<evidence type="ECO:0000256" key="3">
    <source>
        <dbReference type="ARBA" id="ARBA00011245"/>
    </source>
</evidence>
<keyword evidence="8" id="KW-0564">Palmitate</keyword>
<organism evidence="12 13">
    <name type="scientific">SAR324 cluster bacterium</name>
    <dbReference type="NCBI Taxonomy" id="2024889"/>
    <lineage>
        <taxon>Bacteria</taxon>
        <taxon>Deltaproteobacteria</taxon>
        <taxon>SAR324 cluster</taxon>
    </lineage>
</organism>
<dbReference type="InterPro" id="IPR004565">
    <property type="entry name" value="OM_lipoprot_LolB"/>
</dbReference>
<dbReference type="SUPFAM" id="SSF89392">
    <property type="entry name" value="Prokaryotic lipoproteins and lipoprotein localization factors"/>
    <property type="match status" value="1"/>
</dbReference>
<keyword evidence="11" id="KW-0449">Lipoprotein</keyword>
<dbReference type="AlphaFoldDB" id="A0A2D6YIJ7"/>
<dbReference type="EMBL" id="NZEX01000067">
    <property type="protein sequence ID" value="MAH62990.1"/>
    <property type="molecule type" value="Genomic_DNA"/>
</dbReference>
<gene>
    <name evidence="12" type="ORF">CMN54_06015</name>
</gene>
<evidence type="ECO:0000256" key="5">
    <source>
        <dbReference type="ARBA" id="ARBA00022448"/>
    </source>
</evidence>
<sequence length="225" mass="26033">MRGNVYERPQRKKVTFQFFIGLVIFKLAACQTIPPPTLHTHPQTAQLYSGRIFIQSENEKQTGDIELLLQDDGVRLRILAPVIGSRIWELRVNDSQILMYDYRDQSSSLHVNTAEVRGKFLGVDVNLSEIQEVLQQPKKVSFLEVLRRDEDQRAIELVKRDSAFGDLLSIHINRWQEGETGLFPQKMKLEEPFSGNKIILVFRDRREIIGEPIDFEELPDLNTSN</sequence>
<dbReference type="GO" id="GO:0009279">
    <property type="term" value="C:cell outer membrane"/>
    <property type="evidence" value="ECO:0007669"/>
    <property type="project" value="UniProtKB-SubCell"/>
</dbReference>
<comment type="subunit">
    <text evidence="3">Monomer.</text>
</comment>
<evidence type="ECO:0000256" key="4">
    <source>
        <dbReference type="ARBA" id="ARBA00016202"/>
    </source>
</evidence>